<keyword evidence="2" id="KW-1185">Reference proteome</keyword>
<organism evidence="1 2">
    <name type="scientific">Pristionchus entomophagus</name>
    <dbReference type="NCBI Taxonomy" id="358040"/>
    <lineage>
        <taxon>Eukaryota</taxon>
        <taxon>Metazoa</taxon>
        <taxon>Ecdysozoa</taxon>
        <taxon>Nematoda</taxon>
        <taxon>Chromadorea</taxon>
        <taxon>Rhabditida</taxon>
        <taxon>Rhabditina</taxon>
        <taxon>Diplogasteromorpha</taxon>
        <taxon>Diplogasteroidea</taxon>
        <taxon>Neodiplogasteridae</taxon>
        <taxon>Pristionchus</taxon>
    </lineage>
</organism>
<reference evidence="1" key="1">
    <citation type="submission" date="2023-10" db="EMBL/GenBank/DDBJ databases">
        <title>Genome assembly of Pristionchus species.</title>
        <authorList>
            <person name="Yoshida K."/>
            <person name="Sommer R.J."/>
        </authorList>
    </citation>
    <scope>NUCLEOTIDE SEQUENCE</scope>
    <source>
        <strain evidence="1">RS0144</strain>
    </source>
</reference>
<feature type="non-terminal residue" evidence="1">
    <location>
        <position position="64"/>
    </location>
</feature>
<sequence>MSLARICIDLAAESSLPDRSHFLFNPSFTLPDCLEETRKAAVIATRDAVTARSLSSSTQAQHEV</sequence>
<protein>
    <submittedName>
        <fullName evidence="1">Uncharacterized protein</fullName>
    </submittedName>
</protein>
<dbReference type="Proteomes" id="UP001432027">
    <property type="component" value="Unassembled WGS sequence"/>
</dbReference>
<proteinExistence type="predicted"/>
<comment type="caution">
    <text evidence="1">The sequence shown here is derived from an EMBL/GenBank/DDBJ whole genome shotgun (WGS) entry which is preliminary data.</text>
</comment>
<accession>A0AAV5U5G0</accession>
<dbReference type="AlphaFoldDB" id="A0AAV5U5G0"/>
<name>A0AAV5U5G0_9BILA</name>
<evidence type="ECO:0000313" key="2">
    <source>
        <dbReference type="Proteomes" id="UP001432027"/>
    </source>
</evidence>
<dbReference type="EMBL" id="BTSX01000005">
    <property type="protein sequence ID" value="GMT01617.1"/>
    <property type="molecule type" value="Genomic_DNA"/>
</dbReference>
<gene>
    <name evidence="1" type="ORF">PENTCL1PPCAC_23791</name>
</gene>
<evidence type="ECO:0000313" key="1">
    <source>
        <dbReference type="EMBL" id="GMT01617.1"/>
    </source>
</evidence>